<feature type="transmembrane region" description="Helical" evidence="1">
    <location>
        <begin position="153"/>
        <end position="173"/>
    </location>
</feature>
<dbReference type="Pfam" id="PF01757">
    <property type="entry name" value="Acyl_transf_3"/>
    <property type="match status" value="1"/>
</dbReference>
<dbReference type="Proteomes" id="UP000503840">
    <property type="component" value="Unassembled WGS sequence"/>
</dbReference>
<feature type="transmembrane region" description="Helical" evidence="1">
    <location>
        <begin position="123"/>
        <end position="141"/>
    </location>
</feature>
<feature type="domain" description="Acyltransferase 3" evidence="2">
    <location>
        <begin position="10"/>
        <end position="201"/>
    </location>
</feature>
<comment type="caution">
    <text evidence="3">The sequence shown here is derived from an EMBL/GenBank/DDBJ whole genome shotgun (WGS) entry which is preliminary data.</text>
</comment>
<evidence type="ECO:0000313" key="3">
    <source>
        <dbReference type="EMBL" id="GFM34825.1"/>
    </source>
</evidence>
<evidence type="ECO:0000313" key="4">
    <source>
        <dbReference type="Proteomes" id="UP000503840"/>
    </source>
</evidence>
<gene>
    <name evidence="3" type="ORF">DSM101010T_31900</name>
</gene>
<reference evidence="3 4" key="1">
    <citation type="submission" date="2020-05" db="EMBL/GenBank/DDBJ databases">
        <title>Draft genome sequence of Desulfovibrio sp. strain HN2T.</title>
        <authorList>
            <person name="Ueno A."/>
            <person name="Tamazawa S."/>
            <person name="Tamamura S."/>
            <person name="Murakami T."/>
            <person name="Kiyama T."/>
            <person name="Inomata H."/>
            <person name="Amano Y."/>
            <person name="Miyakawa K."/>
            <person name="Tamaki H."/>
            <person name="Naganuma T."/>
            <person name="Kaneko K."/>
        </authorList>
    </citation>
    <scope>NUCLEOTIDE SEQUENCE [LARGE SCALE GENOMIC DNA]</scope>
    <source>
        <strain evidence="3 4">HN2</strain>
    </source>
</reference>
<organism evidence="3 4">
    <name type="scientific">Desulfovibrio subterraneus</name>
    <dbReference type="NCBI Taxonomy" id="2718620"/>
    <lineage>
        <taxon>Bacteria</taxon>
        <taxon>Pseudomonadati</taxon>
        <taxon>Thermodesulfobacteriota</taxon>
        <taxon>Desulfovibrionia</taxon>
        <taxon>Desulfovibrionales</taxon>
        <taxon>Desulfovibrionaceae</taxon>
        <taxon>Desulfovibrio</taxon>
    </lineage>
</organism>
<evidence type="ECO:0000259" key="2">
    <source>
        <dbReference type="Pfam" id="PF01757"/>
    </source>
</evidence>
<dbReference type="AlphaFoldDB" id="A0A7J0BNT3"/>
<feature type="transmembrane region" description="Helical" evidence="1">
    <location>
        <begin position="99"/>
        <end position="117"/>
    </location>
</feature>
<keyword evidence="4" id="KW-1185">Reference proteome</keyword>
<feature type="transmembrane region" description="Helical" evidence="1">
    <location>
        <begin position="179"/>
        <end position="201"/>
    </location>
</feature>
<proteinExistence type="predicted"/>
<dbReference type="InterPro" id="IPR002656">
    <property type="entry name" value="Acyl_transf_3_dom"/>
</dbReference>
<feature type="transmembrane region" description="Helical" evidence="1">
    <location>
        <begin position="16"/>
        <end position="32"/>
    </location>
</feature>
<evidence type="ECO:0000256" key="1">
    <source>
        <dbReference type="SAM" id="Phobius"/>
    </source>
</evidence>
<feature type="transmembrane region" description="Helical" evidence="1">
    <location>
        <begin position="68"/>
        <end position="87"/>
    </location>
</feature>
<keyword evidence="1" id="KW-0472">Membrane</keyword>
<sequence>MLLNIFNIITTYNEEWWFVRVYCVMVLLFPLVRKYLDQPAILIAGSLLTYASLQLLPTTQFTNYFKQISYYQVPFVTGMLFSSMKLYERVTYRCIESPLLWGALLVTLLLTFRLVVYERYLHPLYFFVTTPLFVIGASRALRISELLTRLFEILGKYSFPMWLVHSYFCYYFLQPLTYAPRYGIAILLNLSLLTFATCFVLEKIRMALPAPLR</sequence>
<accession>A0A7J0BNT3</accession>
<feature type="transmembrane region" description="Helical" evidence="1">
    <location>
        <begin position="39"/>
        <end position="56"/>
    </location>
</feature>
<keyword evidence="1" id="KW-0812">Transmembrane</keyword>
<dbReference type="GO" id="GO:0016747">
    <property type="term" value="F:acyltransferase activity, transferring groups other than amino-acyl groups"/>
    <property type="evidence" value="ECO:0007669"/>
    <property type="project" value="InterPro"/>
</dbReference>
<dbReference type="EMBL" id="BLVO01000016">
    <property type="protein sequence ID" value="GFM34825.1"/>
    <property type="molecule type" value="Genomic_DNA"/>
</dbReference>
<keyword evidence="1" id="KW-1133">Transmembrane helix</keyword>
<name>A0A7J0BNT3_9BACT</name>
<protein>
    <recommendedName>
        <fullName evidence="2">Acyltransferase 3 domain-containing protein</fullName>
    </recommendedName>
</protein>